<reference evidence="5" key="3">
    <citation type="submission" date="2025-04" db="UniProtKB">
        <authorList>
            <consortium name="RefSeq"/>
        </authorList>
    </citation>
    <scope>IDENTIFICATION</scope>
    <source>
        <strain evidence="5">CBS 781.70</strain>
    </source>
</reference>
<evidence type="ECO:0000313" key="4">
    <source>
        <dbReference type="Proteomes" id="UP000504638"/>
    </source>
</evidence>
<sequence>MKTTLVLLALSYLAVAAPQGDGLTVKPGACECPLVYCVQAEPMRCECQRNAALECIEKNNGNPRCPQPPTCEASPTRPTPSDPPGVTPIPLPEPIPDSCGGRGGPTCPDKFECVQKPGSPCGPESDCPGVCVRKRQYCGGLLGIQCDEGELCINDPWGPECGMGCDVPGICVSGSSKMCGGFAGFKCAGPEQVCVDDPRDDCDPKNGGFDCGGLCVG</sequence>
<dbReference type="Proteomes" id="UP000504638">
    <property type="component" value="Unplaced"/>
</dbReference>
<dbReference type="AlphaFoldDB" id="A0A6G1FZ24"/>
<evidence type="ECO:0000256" key="1">
    <source>
        <dbReference type="SAM" id="MobiDB-lite"/>
    </source>
</evidence>
<keyword evidence="2" id="KW-0732">Signal</keyword>
<organism evidence="3">
    <name type="scientific">Eremomyces bilateralis CBS 781.70</name>
    <dbReference type="NCBI Taxonomy" id="1392243"/>
    <lineage>
        <taxon>Eukaryota</taxon>
        <taxon>Fungi</taxon>
        <taxon>Dikarya</taxon>
        <taxon>Ascomycota</taxon>
        <taxon>Pezizomycotina</taxon>
        <taxon>Dothideomycetes</taxon>
        <taxon>Dothideomycetes incertae sedis</taxon>
        <taxon>Eremomycetales</taxon>
        <taxon>Eremomycetaceae</taxon>
        <taxon>Eremomyces</taxon>
    </lineage>
</organism>
<feature type="signal peptide" evidence="2">
    <location>
        <begin position="1"/>
        <end position="16"/>
    </location>
</feature>
<reference evidence="5" key="2">
    <citation type="submission" date="2020-04" db="EMBL/GenBank/DDBJ databases">
        <authorList>
            <consortium name="NCBI Genome Project"/>
        </authorList>
    </citation>
    <scope>NUCLEOTIDE SEQUENCE</scope>
    <source>
        <strain evidence="5">CBS 781.70</strain>
    </source>
</reference>
<dbReference type="GeneID" id="54420350"/>
<dbReference type="RefSeq" id="XP_033532659.1">
    <property type="nucleotide sequence ID" value="XM_033679780.1"/>
</dbReference>
<accession>A0A6G1FZ24</accession>
<feature type="compositionally biased region" description="Pro residues" evidence="1">
    <location>
        <begin position="77"/>
        <end position="94"/>
    </location>
</feature>
<feature type="region of interest" description="Disordered" evidence="1">
    <location>
        <begin position="66"/>
        <end position="94"/>
    </location>
</feature>
<evidence type="ECO:0000313" key="5">
    <source>
        <dbReference type="RefSeq" id="XP_033532659.1"/>
    </source>
</evidence>
<reference evidence="3 5" key="1">
    <citation type="submission" date="2020-01" db="EMBL/GenBank/DDBJ databases">
        <authorList>
            <consortium name="DOE Joint Genome Institute"/>
            <person name="Haridas S."/>
            <person name="Albert R."/>
            <person name="Binder M."/>
            <person name="Bloem J."/>
            <person name="Labutti K."/>
            <person name="Salamov A."/>
            <person name="Andreopoulos B."/>
            <person name="Baker S.E."/>
            <person name="Barry K."/>
            <person name="Bills G."/>
            <person name="Bluhm B.H."/>
            <person name="Cannon C."/>
            <person name="Castanera R."/>
            <person name="Culley D.E."/>
            <person name="Daum C."/>
            <person name="Ezra D."/>
            <person name="Gonzalez J.B."/>
            <person name="Henrissat B."/>
            <person name="Kuo A."/>
            <person name="Liang C."/>
            <person name="Lipzen A."/>
            <person name="Lutzoni F."/>
            <person name="Magnuson J."/>
            <person name="Mondo S."/>
            <person name="Nolan M."/>
            <person name="Ohm R."/>
            <person name="Pangilinan J."/>
            <person name="Park H.-J."/>
            <person name="Ramirez L."/>
            <person name="Alfaro M."/>
            <person name="Sun H."/>
            <person name="Tritt A."/>
            <person name="Yoshinaga Y."/>
            <person name="Zwiers L.-H."/>
            <person name="Turgeon B.G."/>
            <person name="Goodwin S.B."/>
            <person name="Spatafora J.W."/>
            <person name="Crous P.W."/>
            <person name="Grigoriev I.V."/>
        </authorList>
    </citation>
    <scope>NUCLEOTIDE SEQUENCE</scope>
    <source>
        <strain evidence="3 5">CBS 781.70</strain>
    </source>
</reference>
<proteinExistence type="predicted"/>
<gene>
    <name evidence="3 5" type="ORF">P152DRAFT_459900</name>
</gene>
<feature type="chain" id="PRO_5044631718" evidence="2">
    <location>
        <begin position="17"/>
        <end position="217"/>
    </location>
</feature>
<protein>
    <submittedName>
        <fullName evidence="3 5">Uncharacterized protein</fullName>
    </submittedName>
</protein>
<evidence type="ECO:0000313" key="3">
    <source>
        <dbReference type="EMBL" id="KAF1811028.1"/>
    </source>
</evidence>
<dbReference type="OrthoDB" id="3799394at2759"/>
<name>A0A6G1FZ24_9PEZI</name>
<keyword evidence="4" id="KW-1185">Reference proteome</keyword>
<dbReference type="EMBL" id="ML975163">
    <property type="protein sequence ID" value="KAF1811028.1"/>
    <property type="molecule type" value="Genomic_DNA"/>
</dbReference>
<evidence type="ECO:0000256" key="2">
    <source>
        <dbReference type="SAM" id="SignalP"/>
    </source>
</evidence>